<dbReference type="OrthoDB" id="411871at2759"/>
<dbReference type="Proteomes" id="UP000299102">
    <property type="component" value="Unassembled WGS sequence"/>
</dbReference>
<accession>A0A4C2AAX8</accession>
<gene>
    <name evidence="2" type="ORF">EVAR_90929_1</name>
</gene>
<evidence type="ECO:0000313" key="2">
    <source>
        <dbReference type="EMBL" id="GBP97796.1"/>
    </source>
</evidence>
<proteinExistence type="predicted"/>
<feature type="region of interest" description="Disordered" evidence="1">
    <location>
        <begin position="1"/>
        <end position="23"/>
    </location>
</feature>
<keyword evidence="3" id="KW-1185">Reference proteome</keyword>
<evidence type="ECO:0000256" key="1">
    <source>
        <dbReference type="SAM" id="MobiDB-lite"/>
    </source>
</evidence>
<dbReference type="EMBL" id="BGZK01003004">
    <property type="protein sequence ID" value="GBP97796.1"/>
    <property type="molecule type" value="Genomic_DNA"/>
</dbReference>
<organism evidence="2 3">
    <name type="scientific">Eumeta variegata</name>
    <name type="common">Bagworm moth</name>
    <name type="synonym">Eumeta japonica</name>
    <dbReference type="NCBI Taxonomy" id="151549"/>
    <lineage>
        <taxon>Eukaryota</taxon>
        <taxon>Metazoa</taxon>
        <taxon>Ecdysozoa</taxon>
        <taxon>Arthropoda</taxon>
        <taxon>Hexapoda</taxon>
        <taxon>Insecta</taxon>
        <taxon>Pterygota</taxon>
        <taxon>Neoptera</taxon>
        <taxon>Endopterygota</taxon>
        <taxon>Lepidoptera</taxon>
        <taxon>Glossata</taxon>
        <taxon>Ditrysia</taxon>
        <taxon>Tineoidea</taxon>
        <taxon>Psychidae</taxon>
        <taxon>Oiketicinae</taxon>
        <taxon>Eumeta</taxon>
    </lineage>
</organism>
<evidence type="ECO:0000313" key="3">
    <source>
        <dbReference type="Proteomes" id="UP000299102"/>
    </source>
</evidence>
<reference evidence="2 3" key="1">
    <citation type="journal article" date="2019" name="Commun. Biol.">
        <title>The bagworm genome reveals a unique fibroin gene that provides high tensile strength.</title>
        <authorList>
            <person name="Kono N."/>
            <person name="Nakamura H."/>
            <person name="Ohtoshi R."/>
            <person name="Tomita M."/>
            <person name="Numata K."/>
            <person name="Arakawa K."/>
        </authorList>
    </citation>
    <scope>NUCLEOTIDE SEQUENCE [LARGE SCALE GENOMIC DNA]</scope>
</reference>
<dbReference type="AlphaFoldDB" id="A0A4C2AAX8"/>
<comment type="caution">
    <text evidence="2">The sequence shown here is derived from an EMBL/GenBank/DDBJ whole genome shotgun (WGS) entry which is preliminary data.</text>
</comment>
<sequence>MGKRSGPRPLRYTGLQHSKGSMVRVPQQPWMLLAERPDRRDGGNLWTRATDLDGIVETYTECIRQACETAIPPRNSKRRLKPGGVPELRFEATRTKSGASETRPQQTGDGESLWDGIYRVIRETGNREDVHFKTDSGLVLSPNESAPSWRKPSSHDRSILTIRTRKSEGEPTGMIVHPQLLGICPGGPPLPGLRLGLLLKHSTLEKPLALMVHVGHMPGCHLPGPGIVPSDGKISALSWDTFPGLEGGNLIIPKPGKDDYARPKSYRPIGLPCWAKQERMLVGRSNGI</sequence>
<name>A0A4C2AAX8_EUMVA</name>
<protein>
    <submittedName>
        <fullName evidence="2">Uncharacterized protein</fullName>
    </submittedName>
</protein>